<protein>
    <submittedName>
        <fullName evidence="3">Acetyl esterase/lipase</fullName>
    </submittedName>
</protein>
<dbReference type="GO" id="GO:0016787">
    <property type="term" value="F:hydrolase activity"/>
    <property type="evidence" value="ECO:0007669"/>
    <property type="project" value="UniProtKB-KW"/>
</dbReference>
<dbReference type="OrthoDB" id="24847at2"/>
<dbReference type="InterPro" id="IPR029058">
    <property type="entry name" value="AB_hydrolase_fold"/>
</dbReference>
<dbReference type="InterPro" id="IPR050300">
    <property type="entry name" value="GDXG_lipolytic_enzyme"/>
</dbReference>
<dbReference type="SUPFAM" id="SSF53474">
    <property type="entry name" value="alpha/beta-Hydrolases"/>
    <property type="match status" value="1"/>
</dbReference>
<evidence type="ECO:0000313" key="3">
    <source>
        <dbReference type="EMBL" id="SCY14407.1"/>
    </source>
</evidence>
<dbReference type="AlphaFoldDB" id="A0A1G5DIK2"/>
<evidence type="ECO:0000256" key="1">
    <source>
        <dbReference type="ARBA" id="ARBA00022801"/>
    </source>
</evidence>
<keyword evidence="4" id="KW-1185">Reference proteome</keyword>
<sequence length="312" mass="34667">MRRVSPKLEAWLKTFNALLAHLQATGFKATPTNAREGLANLTRGLVTTSPEVAWIQDDFIHSPAFKIPVRIYHPDPSRPLPVLVFFHGGGHMAGSVTVYDPIFRKTALATNHVVVAPDYRLAPECPYPAAVNDAYYTVKGVWGVLESRGLPYEPRLSIAGDSGGGALCATVAHLAQHDAGITISRQAMIYPSLDYTMEGASMDENAVGYLLETKKVLWYFDNYFQHSENRNAASPLHMEVTDKLPETLVITAEFCPLRDEGAAYVRKVEEAGVAAEQLHFHDMIHTFMNMEDLVREECEAVYTKIANFLNRT</sequence>
<accession>A0A1G5DIK2</accession>
<dbReference type="PANTHER" id="PTHR48081">
    <property type="entry name" value="AB HYDROLASE SUPERFAMILY PROTEIN C4A8.06C"/>
    <property type="match status" value="1"/>
</dbReference>
<name>A0A1G5DIK2_9BACT</name>
<dbReference type="RefSeq" id="WP_092210000.1">
    <property type="nucleotide sequence ID" value="NZ_FMUX01000004.1"/>
</dbReference>
<organism evidence="3 4">
    <name type="scientific">Desulfoluna spongiiphila</name>
    <dbReference type="NCBI Taxonomy" id="419481"/>
    <lineage>
        <taxon>Bacteria</taxon>
        <taxon>Pseudomonadati</taxon>
        <taxon>Thermodesulfobacteriota</taxon>
        <taxon>Desulfobacteria</taxon>
        <taxon>Desulfobacterales</taxon>
        <taxon>Desulfolunaceae</taxon>
        <taxon>Desulfoluna</taxon>
    </lineage>
</organism>
<dbReference type="InterPro" id="IPR013094">
    <property type="entry name" value="AB_hydrolase_3"/>
</dbReference>
<dbReference type="Pfam" id="PF07859">
    <property type="entry name" value="Abhydrolase_3"/>
    <property type="match status" value="1"/>
</dbReference>
<proteinExistence type="predicted"/>
<dbReference type="Proteomes" id="UP000198870">
    <property type="component" value="Unassembled WGS sequence"/>
</dbReference>
<dbReference type="STRING" id="419481.SAMN05216233_104206"/>
<gene>
    <name evidence="3" type="ORF">SAMN05216233_104206</name>
</gene>
<keyword evidence="1" id="KW-0378">Hydrolase</keyword>
<evidence type="ECO:0000313" key="4">
    <source>
        <dbReference type="Proteomes" id="UP000198870"/>
    </source>
</evidence>
<dbReference type="Gene3D" id="3.40.50.1820">
    <property type="entry name" value="alpha/beta hydrolase"/>
    <property type="match status" value="1"/>
</dbReference>
<feature type="domain" description="Alpha/beta hydrolase fold-3" evidence="2">
    <location>
        <begin position="83"/>
        <end position="288"/>
    </location>
</feature>
<evidence type="ECO:0000259" key="2">
    <source>
        <dbReference type="Pfam" id="PF07859"/>
    </source>
</evidence>
<dbReference type="PANTHER" id="PTHR48081:SF8">
    <property type="entry name" value="ALPHA_BETA HYDROLASE FOLD-3 DOMAIN-CONTAINING PROTEIN-RELATED"/>
    <property type="match status" value="1"/>
</dbReference>
<dbReference type="EMBL" id="FMUX01000004">
    <property type="protein sequence ID" value="SCY14407.1"/>
    <property type="molecule type" value="Genomic_DNA"/>
</dbReference>
<reference evidence="3 4" key="1">
    <citation type="submission" date="2016-10" db="EMBL/GenBank/DDBJ databases">
        <authorList>
            <person name="de Groot N.N."/>
        </authorList>
    </citation>
    <scope>NUCLEOTIDE SEQUENCE [LARGE SCALE GENOMIC DNA]</scope>
    <source>
        <strain evidence="3 4">AA1</strain>
    </source>
</reference>